<accession>A0ABD0WAR6</accession>
<evidence type="ECO:0008006" key="4">
    <source>
        <dbReference type="Google" id="ProtNLM"/>
    </source>
</evidence>
<proteinExistence type="predicted"/>
<organism evidence="2 3">
    <name type="scientific">Dendrobium thyrsiflorum</name>
    <name type="common">Pinecone-like raceme dendrobium</name>
    <name type="synonym">Orchid</name>
    <dbReference type="NCBI Taxonomy" id="117978"/>
    <lineage>
        <taxon>Eukaryota</taxon>
        <taxon>Viridiplantae</taxon>
        <taxon>Streptophyta</taxon>
        <taxon>Embryophyta</taxon>
        <taxon>Tracheophyta</taxon>
        <taxon>Spermatophyta</taxon>
        <taxon>Magnoliopsida</taxon>
        <taxon>Liliopsida</taxon>
        <taxon>Asparagales</taxon>
        <taxon>Orchidaceae</taxon>
        <taxon>Epidendroideae</taxon>
        <taxon>Malaxideae</taxon>
        <taxon>Dendrobiinae</taxon>
        <taxon>Dendrobium</taxon>
    </lineage>
</organism>
<reference evidence="2 3" key="1">
    <citation type="journal article" date="2024" name="Plant Biotechnol. J.">
        <title>Dendrobium thyrsiflorum genome and its molecular insights into genes involved in important horticultural traits.</title>
        <authorList>
            <person name="Chen B."/>
            <person name="Wang J.Y."/>
            <person name="Zheng P.J."/>
            <person name="Li K.L."/>
            <person name="Liang Y.M."/>
            <person name="Chen X.F."/>
            <person name="Zhang C."/>
            <person name="Zhao X."/>
            <person name="He X."/>
            <person name="Zhang G.Q."/>
            <person name="Liu Z.J."/>
            <person name="Xu Q."/>
        </authorList>
    </citation>
    <scope>NUCLEOTIDE SEQUENCE [LARGE SCALE GENOMIC DNA]</scope>
    <source>
        <strain evidence="2">GZMU011</strain>
    </source>
</reference>
<evidence type="ECO:0000313" key="2">
    <source>
        <dbReference type="EMBL" id="KAL0928483.1"/>
    </source>
</evidence>
<dbReference type="InterPro" id="IPR039933">
    <property type="entry name" value="XRI1"/>
</dbReference>
<comment type="caution">
    <text evidence="2">The sequence shown here is derived from an EMBL/GenBank/DDBJ whole genome shotgun (WGS) entry which is preliminary data.</text>
</comment>
<sequence length="320" mass="36073">MDSDEKSICNNDMWEWQEDDYCLNETTRNDISRCLWDEVNPSEDSLIYMLEEQTPIKDCADFGYQTANIEENINKLLEECRDSSQQKRRRVLHFPCDANDSSICNVQPTSVFLRSKEREDEQIDDGGPSSSANIEWSPQWDIGLSDGNCAFNSEAWDQASEGWLDDCLDSSMMQCKIEETITPMQDLICDEASNQEVHITERNNLSSDVESDLVQQSQPSPLPKILNGRKFIIGTPTKLTTSVAYPFALIKPCGVEGDLTLKDINQRLHNPLPSRTKHQEDDNSSLSFPTSAFSGKPVVVKTKIRTEGGKGSITIMRTKG</sequence>
<dbReference type="PANTHER" id="PTHR33385">
    <property type="entry name" value="PROTEIN XRI1"/>
    <property type="match status" value="1"/>
</dbReference>
<keyword evidence="3" id="KW-1185">Reference proteome</keyword>
<feature type="region of interest" description="Disordered" evidence="1">
    <location>
        <begin position="270"/>
        <end position="290"/>
    </location>
</feature>
<protein>
    <recommendedName>
        <fullName evidence="4">Protein XRI1</fullName>
    </recommendedName>
</protein>
<dbReference type="AlphaFoldDB" id="A0ABD0WAR6"/>
<gene>
    <name evidence="2" type="ORF">M5K25_000367</name>
</gene>
<dbReference type="EMBL" id="JANQDX010000001">
    <property type="protein sequence ID" value="KAL0928483.1"/>
    <property type="molecule type" value="Genomic_DNA"/>
</dbReference>
<evidence type="ECO:0000313" key="3">
    <source>
        <dbReference type="Proteomes" id="UP001552299"/>
    </source>
</evidence>
<evidence type="ECO:0000256" key="1">
    <source>
        <dbReference type="SAM" id="MobiDB-lite"/>
    </source>
</evidence>
<dbReference type="PANTHER" id="PTHR33385:SF4">
    <property type="entry name" value="PROTEIN XRI1"/>
    <property type="match status" value="1"/>
</dbReference>
<name>A0ABD0WAR6_DENTH</name>
<dbReference type="Proteomes" id="UP001552299">
    <property type="component" value="Unassembled WGS sequence"/>
</dbReference>